<reference evidence="1 2" key="1">
    <citation type="submission" date="2024-04" db="EMBL/GenBank/DDBJ databases">
        <authorList>
            <person name="Waldvogel A.-M."/>
            <person name="Schoenle A."/>
        </authorList>
    </citation>
    <scope>NUCLEOTIDE SEQUENCE [LARGE SCALE GENOMIC DNA]</scope>
</reference>
<name>A0AAV2JY38_KNICA</name>
<proteinExistence type="predicted"/>
<evidence type="ECO:0008006" key="3">
    <source>
        <dbReference type="Google" id="ProtNLM"/>
    </source>
</evidence>
<dbReference type="EMBL" id="OZ035836">
    <property type="protein sequence ID" value="CAL1580249.1"/>
    <property type="molecule type" value="Genomic_DNA"/>
</dbReference>
<protein>
    <recommendedName>
        <fullName evidence="3">Secreted protein</fullName>
    </recommendedName>
</protein>
<organism evidence="1 2">
    <name type="scientific">Knipowitschia caucasica</name>
    <name type="common">Caucasian dwarf goby</name>
    <name type="synonym">Pomatoschistus caucasicus</name>
    <dbReference type="NCBI Taxonomy" id="637954"/>
    <lineage>
        <taxon>Eukaryota</taxon>
        <taxon>Metazoa</taxon>
        <taxon>Chordata</taxon>
        <taxon>Craniata</taxon>
        <taxon>Vertebrata</taxon>
        <taxon>Euteleostomi</taxon>
        <taxon>Actinopterygii</taxon>
        <taxon>Neopterygii</taxon>
        <taxon>Teleostei</taxon>
        <taxon>Neoteleostei</taxon>
        <taxon>Acanthomorphata</taxon>
        <taxon>Gobiaria</taxon>
        <taxon>Gobiiformes</taxon>
        <taxon>Gobioidei</taxon>
        <taxon>Gobiidae</taxon>
        <taxon>Gobiinae</taxon>
        <taxon>Knipowitschia</taxon>
    </lineage>
</organism>
<keyword evidence="2" id="KW-1185">Reference proteome</keyword>
<accession>A0AAV2JY38</accession>
<evidence type="ECO:0000313" key="1">
    <source>
        <dbReference type="EMBL" id="CAL1580249.1"/>
    </source>
</evidence>
<gene>
    <name evidence="1" type="ORF">KC01_LOCUS11119</name>
</gene>
<sequence>MTQSLNLSLFSVGAQWGLSGGVHVRCCVLPPVPVETGSWCRGAGDGPLSLPCPSSSSRRSSAPQRRADVGLPWTLCAPLCCRPHRAQIGPPRTPRGAEKTLRLFYKSPLTPL</sequence>
<dbReference type="AlphaFoldDB" id="A0AAV2JY38"/>
<evidence type="ECO:0000313" key="2">
    <source>
        <dbReference type="Proteomes" id="UP001497482"/>
    </source>
</evidence>
<dbReference type="Proteomes" id="UP001497482">
    <property type="component" value="Chromosome 14"/>
</dbReference>